<reference evidence="2 3" key="1">
    <citation type="journal article" date="2010" name="Stand. Genomic Sci.">
        <title>Permanent draft genome sequence of Dethiosulfovibrio peptidovorans type strain (SEBR 4207).</title>
        <authorList>
            <person name="Labutti K."/>
            <person name="Mayilraj S."/>
            <person name="Clum A."/>
            <person name="Lucas S."/>
            <person name="Glavina Del Rio T."/>
            <person name="Nolan M."/>
            <person name="Tice H."/>
            <person name="Cheng J.F."/>
            <person name="Pitluck S."/>
            <person name="Liolios K."/>
            <person name="Ivanova N."/>
            <person name="Mavromatis K."/>
            <person name="Mikhailova N."/>
            <person name="Pati A."/>
            <person name="Goodwin L."/>
            <person name="Chen A."/>
            <person name="Palaniappan K."/>
            <person name="Land M."/>
            <person name="Hauser L."/>
            <person name="Chang Y.J."/>
            <person name="Jeffries C.D."/>
            <person name="Rohde M."/>
            <person name="Spring S."/>
            <person name="Goker M."/>
            <person name="Woyke T."/>
            <person name="Bristow J."/>
            <person name="Eisen J.A."/>
            <person name="Markowitz V."/>
            <person name="Hugenholtz P."/>
            <person name="Kyrpides N.C."/>
            <person name="Klenk H.P."/>
            <person name="Lapidus A."/>
        </authorList>
    </citation>
    <scope>NUCLEOTIDE SEQUENCE [LARGE SCALE GENOMIC DNA]</scope>
    <source>
        <strain evidence="2 3">DSM 11002</strain>
    </source>
</reference>
<dbReference type="STRING" id="469381.Dpep_1366"/>
<protein>
    <submittedName>
        <fullName evidence="2">Uncharacterized protein</fullName>
    </submittedName>
</protein>
<dbReference type="Proteomes" id="UP000006427">
    <property type="component" value="Unassembled WGS sequence"/>
</dbReference>
<keyword evidence="3" id="KW-1185">Reference proteome</keyword>
<dbReference type="EMBL" id="ABTR02000001">
    <property type="protein sequence ID" value="EFC91392.1"/>
    <property type="molecule type" value="Genomic_DNA"/>
</dbReference>
<dbReference type="OrthoDB" id="9839018at2"/>
<comment type="caution">
    <text evidence="2">The sequence shown here is derived from an EMBL/GenBank/DDBJ whole genome shotgun (WGS) entry which is preliminary data.</text>
</comment>
<evidence type="ECO:0000313" key="2">
    <source>
        <dbReference type="EMBL" id="EFC91392.1"/>
    </source>
</evidence>
<feature type="region of interest" description="Disordered" evidence="1">
    <location>
        <begin position="1"/>
        <end position="26"/>
    </location>
</feature>
<proteinExistence type="predicted"/>
<dbReference type="RefSeq" id="WP_005660775.1">
    <property type="nucleotide sequence ID" value="NZ_ABTR02000001.1"/>
</dbReference>
<sequence length="205" mass="22401">MRYEDTPPAVRVRKKESSCSAKEPPRLDSSLISQMSTATIAAVRSALRGLTDGDGAALAQAARNGHIVEELFMQENDLSQMESPERDLLDLAKRLSHVASLAVEAGREDDVMKSVMGELPLYIKTILDDLAPSPARCYLPSSGVRASKKRLSCIKDELVNSMARTSDPKTIRSGISIFKLIEHLEEAMPLAIKVGIALSKARKRI</sequence>
<accession>D2Z7E5</accession>
<name>D2Z7E5_9BACT</name>
<organism evidence="2 3">
    <name type="scientific">Dethiosulfovibrio peptidovorans DSM 11002</name>
    <dbReference type="NCBI Taxonomy" id="469381"/>
    <lineage>
        <taxon>Bacteria</taxon>
        <taxon>Thermotogati</taxon>
        <taxon>Synergistota</taxon>
        <taxon>Synergistia</taxon>
        <taxon>Synergistales</taxon>
        <taxon>Dethiosulfovibrionaceae</taxon>
        <taxon>Dethiosulfovibrio</taxon>
    </lineage>
</organism>
<evidence type="ECO:0000256" key="1">
    <source>
        <dbReference type="SAM" id="MobiDB-lite"/>
    </source>
</evidence>
<evidence type="ECO:0000313" key="3">
    <source>
        <dbReference type="Proteomes" id="UP000006427"/>
    </source>
</evidence>
<dbReference type="PaxDb" id="469381-Dpep_1366"/>
<gene>
    <name evidence="2" type="ORF">Dpep_1366</name>
</gene>
<dbReference type="AlphaFoldDB" id="D2Z7E5"/>